<proteinExistence type="predicted"/>
<dbReference type="EMBL" id="BPLQ01001663">
    <property type="protein sequence ID" value="GIX83731.1"/>
    <property type="molecule type" value="Genomic_DNA"/>
</dbReference>
<gene>
    <name evidence="2" type="ORF">CDAR_374511</name>
</gene>
<feature type="compositionally biased region" description="Polar residues" evidence="1">
    <location>
        <begin position="7"/>
        <end position="21"/>
    </location>
</feature>
<sequence length="67" mass="7700">MEDPKNMASSLCSDKSPNNESGELDDSQEGLFATKLLEDRTETKLQLIHYPKGFDSEKERHRVEAFR</sequence>
<reference evidence="2 3" key="1">
    <citation type="submission" date="2021-06" db="EMBL/GenBank/DDBJ databases">
        <title>Caerostris darwini draft genome.</title>
        <authorList>
            <person name="Kono N."/>
            <person name="Arakawa K."/>
        </authorList>
    </citation>
    <scope>NUCLEOTIDE SEQUENCE [LARGE SCALE GENOMIC DNA]</scope>
</reference>
<evidence type="ECO:0000313" key="2">
    <source>
        <dbReference type="EMBL" id="GIX83731.1"/>
    </source>
</evidence>
<evidence type="ECO:0000313" key="3">
    <source>
        <dbReference type="Proteomes" id="UP001054837"/>
    </source>
</evidence>
<dbReference type="AlphaFoldDB" id="A0AAV4NG68"/>
<comment type="caution">
    <text evidence="2">The sequence shown here is derived from an EMBL/GenBank/DDBJ whole genome shotgun (WGS) entry which is preliminary data.</text>
</comment>
<protein>
    <submittedName>
        <fullName evidence="2">Uncharacterized protein</fullName>
    </submittedName>
</protein>
<organism evidence="2 3">
    <name type="scientific">Caerostris darwini</name>
    <dbReference type="NCBI Taxonomy" id="1538125"/>
    <lineage>
        <taxon>Eukaryota</taxon>
        <taxon>Metazoa</taxon>
        <taxon>Ecdysozoa</taxon>
        <taxon>Arthropoda</taxon>
        <taxon>Chelicerata</taxon>
        <taxon>Arachnida</taxon>
        <taxon>Araneae</taxon>
        <taxon>Araneomorphae</taxon>
        <taxon>Entelegynae</taxon>
        <taxon>Araneoidea</taxon>
        <taxon>Araneidae</taxon>
        <taxon>Caerostris</taxon>
    </lineage>
</organism>
<keyword evidence="3" id="KW-1185">Reference proteome</keyword>
<dbReference type="Proteomes" id="UP001054837">
    <property type="component" value="Unassembled WGS sequence"/>
</dbReference>
<evidence type="ECO:0000256" key="1">
    <source>
        <dbReference type="SAM" id="MobiDB-lite"/>
    </source>
</evidence>
<accession>A0AAV4NG68</accession>
<feature type="region of interest" description="Disordered" evidence="1">
    <location>
        <begin position="1"/>
        <end position="30"/>
    </location>
</feature>
<name>A0AAV4NG68_9ARAC</name>